<evidence type="ECO:0000256" key="1">
    <source>
        <dbReference type="SAM" id="Phobius"/>
    </source>
</evidence>
<dbReference type="GO" id="GO:0016020">
    <property type="term" value="C:membrane"/>
    <property type="evidence" value="ECO:0007669"/>
    <property type="project" value="TreeGrafter"/>
</dbReference>
<name>A0A284S562_ARMOS</name>
<keyword evidence="1" id="KW-0472">Membrane</keyword>
<evidence type="ECO:0000313" key="3">
    <source>
        <dbReference type="Proteomes" id="UP000219338"/>
    </source>
</evidence>
<evidence type="ECO:0000313" key="2">
    <source>
        <dbReference type="EMBL" id="SJL16140.1"/>
    </source>
</evidence>
<protein>
    <submittedName>
        <fullName evidence="2">Uncharacterized protein</fullName>
    </submittedName>
</protein>
<sequence>MSDSSSLPMIRGSYQRSFTGTLTLIALRAADPVLQYTLLEKGYAANALVRVGLLHPARTLALGNGIGPVPTLLMGMYSVAALRHCYWVTCTNDSTYFPPSASLFVGGFNIAASTFNTFVAAYTLSKASHLLSTPVDNFEGWVSALGWHQWVGLGMFAAGIAIEIISEESRKAFKAKPENKGKVDDTGLFGFVRHPNYLGYLLWRCGMTLATGSIPATITYGIFQFTQFAFSIPDLATYMGKKYGVQWTDYQRRVTSRMIPGIYRSTVAQVYLIYALVAIHLVLSIPLLSSLITDVEDVCLRSPNNEIEGMFKGSMFRLSHEALIGLHPRKKTFVSPSVYLAH</sequence>
<dbReference type="PANTHER" id="PTHR32251">
    <property type="entry name" value="3-OXO-5-ALPHA-STEROID 4-DEHYDROGENASE"/>
    <property type="match status" value="1"/>
</dbReference>
<dbReference type="Proteomes" id="UP000219338">
    <property type="component" value="Unassembled WGS sequence"/>
</dbReference>
<feature type="transmembrane region" description="Helical" evidence="1">
    <location>
        <begin position="59"/>
        <end position="82"/>
    </location>
</feature>
<keyword evidence="3" id="KW-1185">Reference proteome</keyword>
<dbReference type="Gene3D" id="1.20.120.1630">
    <property type="match status" value="1"/>
</dbReference>
<dbReference type="EMBL" id="FUEG01000033">
    <property type="protein sequence ID" value="SJL16140.1"/>
    <property type="molecule type" value="Genomic_DNA"/>
</dbReference>
<organism evidence="2 3">
    <name type="scientific">Armillaria ostoyae</name>
    <name type="common">Armillaria root rot fungus</name>
    <dbReference type="NCBI Taxonomy" id="47428"/>
    <lineage>
        <taxon>Eukaryota</taxon>
        <taxon>Fungi</taxon>
        <taxon>Dikarya</taxon>
        <taxon>Basidiomycota</taxon>
        <taxon>Agaricomycotina</taxon>
        <taxon>Agaricomycetes</taxon>
        <taxon>Agaricomycetidae</taxon>
        <taxon>Agaricales</taxon>
        <taxon>Marasmiineae</taxon>
        <taxon>Physalacriaceae</taxon>
        <taxon>Armillaria</taxon>
    </lineage>
</organism>
<reference evidence="3" key="1">
    <citation type="journal article" date="2017" name="Nat. Ecol. Evol.">
        <title>Genome expansion and lineage-specific genetic innovations in the forest pathogenic fungi Armillaria.</title>
        <authorList>
            <person name="Sipos G."/>
            <person name="Prasanna A.N."/>
            <person name="Walter M.C."/>
            <person name="O'Connor E."/>
            <person name="Balint B."/>
            <person name="Krizsan K."/>
            <person name="Kiss B."/>
            <person name="Hess J."/>
            <person name="Varga T."/>
            <person name="Slot J."/>
            <person name="Riley R."/>
            <person name="Boka B."/>
            <person name="Rigling D."/>
            <person name="Barry K."/>
            <person name="Lee J."/>
            <person name="Mihaltcheva S."/>
            <person name="LaButti K."/>
            <person name="Lipzen A."/>
            <person name="Waldron R."/>
            <person name="Moloney N.M."/>
            <person name="Sperisen C."/>
            <person name="Kredics L."/>
            <person name="Vagvoelgyi C."/>
            <person name="Patrignani A."/>
            <person name="Fitzpatrick D."/>
            <person name="Nagy I."/>
            <person name="Doyle S."/>
            <person name="Anderson J.B."/>
            <person name="Grigoriev I.V."/>
            <person name="Gueldener U."/>
            <person name="Muensterkoetter M."/>
            <person name="Nagy L.G."/>
        </authorList>
    </citation>
    <scope>NUCLEOTIDE SEQUENCE [LARGE SCALE GENOMIC DNA]</scope>
    <source>
        <strain evidence="3">C18/9</strain>
    </source>
</reference>
<keyword evidence="1" id="KW-0812">Transmembrane</keyword>
<dbReference type="PANTHER" id="PTHR32251:SF15">
    <property type="entry name" value="3-OXO-5-ALPHA-STEROID 4-DEHYDROGENASE (DUF1295)"/>
    <property type="match status" value="1"/>
</dbReference>
<keyword evidence="1" id="KW-1133">Transmembrane helix</keyword>
<accession>A0A284S562</accession>
<dbReference type="InterPro" id="IPR010721">
    <property type="entry name" value="UstE-like"/>
</dbReference>
<feature type="transmembrane region" description="Helical" evidence="1">
    <location>
        <begin position="103"/>
        <end position="125"/>
    </location>
</feature>
<gene>
    <name evidence="2" type="ORF">ARMOST_19659</name>
</gene>
<feature type="transmembrane region" description="Helical" evidence="1">
    <location>
        <begin position="271"/>
        <end position="292"/>
    </location>
</feature>
<dbReference type="AlphaFoldDB" id="A0A284S562"/>
<dbReference type="PROSITE" id="PS50244">
    <property type="entry name" value="S5A_REDUCTASE"/>
    <property type="match status" value="1"/>
</dbReference>
<feature type="transmembrane region" description="Helical" evidence="1">
    <location>
        <begin position="145"/>
        <end position="166"/>
    </location>
</feature>
<dbReference type="Pfam" id="PF06966">
    <property type="entry name" value="DUF1295"/>
    <property type="match status" value="1"/>
</dbReference>
<dbReference type="OrthoDB" id="67965at2759"/>
<proteinExistence type="predicted"/>